<accession>A0A481Z274</accession>
<keyword evidence="2" id="KW-0808">Transferase</keyword>
<keyword evidence="2" id="KW-0489">Methyltransferase</keyword>
<dbReference type="Pfam" id="PF05050">
    <property type="entry name" value="Methyltransf_21"/>
    <property type="match status" value="1"/>
</dbReference>
<feature type="domain" description="Methyltransferase FkbM" evidence="1">
    <location>
        <begin position="48"/>
        <end position="215"/>
    </location>
</feature>
<dbReference type="GO" id="GO:0008168">
    <property type="term" value="F:methyltransferase activity"/>
    <property type="evidence" value="ECO:0007669"/>
    <property type="project" value="UniProtKB-KW"/>
</dbReference>
<dbReference type="PANTHER" id="PTHR34203">
    <property type="entry name" value="METHYLTRANSFERASE, FKBM FAMILY PROTEIN"/>
    <property type="match status" value="1"/>
</dbReference>
<evidence type="ECO:0000259" key="1">
    <source>
        <dbReference type="Pfam" id="PF05050"/>
    </source>
</evidence>
<dbReference type="Gene3D" id="3.40.50.150">
    <property type="entry name" value="Vaccinia Virus protein VP39"/>
    <property type="match status" value="1"/>
</dbReference>
<dbReference type="GO" id="GO:0032259">
    <property type="term" value="P:methylation"/>
    <property type="evidence" value="ECO:0007669"/>
    <property type="project" value="UniProtKB-KW"/>
</dbReference>
<organism evidence="2">
    <name type="scientific">Mimivirus LCMiAC02</name>
    <dbReference type="NCBI Taxonomy" id="2506609"/>
    <lineage>
        <taxon>Viruses</taxon>
        <taxon>Varidnaviria</taxon>
        <taxon>Bamfordvirae</taxon>
        <taxon>Nucleocytoviricota</taxon>
        <taxon>Megaviricetes</taxon>
        <taxon>Imitervirales</taxon>
        <taxon>Mimiviridae</taxon>
        <taxon>Klosneuvirinae</taxon>
    </lineage>
</organism>
<dbReference type="InterPro" id="IPR052514">
    <property type="entry name" value="SAM-dependent_MTase"/>
</dbReference>
<gene>
    <name evidence="2" type="ORF">LCMiAC02_02490</name>
</gene>
<dbReference type="PANTHER" id="PTHR34203:SF15">
    <property type="entry name" value="SLL1173 PROTEIN"/>
    <property type="match status" value="1"/>
</dbReference>
<name>A0A481Z274_9VIRU</name>
<sequence length="267" mass="30899">MNNILAKYYLDNKREFIAEAGHNILLKKIKKYIGITDDEKGKKILGIDVGCNVGNYIKNIEDICQNKNREILCFEPNPVNLSILKPKIQKKAYVKLYEFCLSNTNSQASLYNWKNSKKNIGGNGLAGLRSGGKKICDIPVYRLDNILDNYNDFIIKFIKIDTEGNDTNVIKGMGDYLYKTKYIIFECSDCLDDIRGPGTKNPMKDIVDYLDNYGFDTYRIGTKKLFKVNGEYWNDIYEKVKFWSNAFAIKKEDKLIEKIIDENFNYL</sequence>
<proteinExistence type="predicted"/>
<dbReference type="InterPro" id="IPR006342">
    <property type="entry name" value="FkbM_mtfrase"/>
</dbReference>
<protein>
    <submittedName>
        <fullName evidence="2">Methyltransferase</fullName>
    </submittedName>
</protein>
<evidence type="ECO:0000313" key="2">
    <source>
        <dbReference type="EMBL" id="QBK89155.1"/>
    </source>
</evidence>
<dbReference type="SUPFAM" id="SSF53335">
    <property type="entry name" value="S-adenosyl-L-methionine-dependent methyltransferases"/>
    <property type="match status" value="1"/>
</dbReference>
<reference evidence="2" key="1">
    <citation type="journal article" date="2019" name="MBio">
        <title>Virus Genomes from Deep Sea Sediments Expand the Ocean Megavirome and Support Independent Origins of Viral Gigantism.</title>
        <authorList>
            <person name="Backstrom D."/>
            <person name="Yutin N."/>
            <person name="Jorgensen S.L."/>
            <person name="Dharamshi J."/>
            <person name="Homa F."/>
            <person name="Zaremba-Niedwiedzka K."/>
            <person name="Spang A."/>
            <person name="Wolf Y.I."/>
            <person name="Koonin E.V."/>
            <person name="Ettema T.J."/>
        </authorList>
    </citation>
    <scope>NUCLEOTIDE SEQUENCE</scope>
</reference>
<dbReference type="InterPro" id="IPR029063">
    <property type="entry name" value="SAM-dependent_MTases_sf"/>
</dbReference>
<dbReference type="EMBL" id="MK500408">
    <property type="protein sequence ID" value="QBK89155.1"/>
    <property type="molecule type" value="Genomic_DNA"/>
</dbReference>
<dbReference type="NCBIfam" id="TIGR01444">
    <property type="entry name" value="fkbM_fam"/>
    <property type="match status" value="1"/>
</dbReference>